<sequence>MNTSYECGNIRDALKTDTVFFSIDFETLCLEKHWEGGYRTQPITEIGISVLDTRNISGCKSHGEFVPGTAAEAPGCFPGPIAVTPVTPATLVKTAAAAEAPGCFPGPTAAVGPLPCRSNPGDRGLIWRQHVSSNHYIVDDYSDHYAGNCRDVASVDHNSNSYGFAFKSSKFVKEVNENARRSNLTSEERKKGEGRKIVILVWDSRLEEKTFCRLGLDYFYQPNAEVWDLQLHPAWRYCLGADRNHRRESAACKMLGVAYETAWGESLAHCAGNLAAFNVQIMLALGTATAEQREQIKAVRPLPILPQSWVDYTLAQVNKPWLLRRMEAGEE</sequence>
<dbReference type="Pfam" id="PF21762">
    <property type="entry name" value="DEDDh_C"/>
    <property type="match status" value="1"/>
</dbReference>
<dbReference type="Proteomes" id="UP001322277">
    <property type="component" value="Chromosome 4"/>
</dbReference>
<dbReference type="KEGG" id="cdet:87943379"/>
<accession>A0AAX4IF06</accession>
<keyword evidence="3" id="KW-1185">Reference proteome</keyword>
<evidence type="ECO:0000313" key="3">
    <source>
        <dbReference type="Proteomes" id="UP001322277"/>
    </source>
</evidence>
<gene>
    <name evidence="2" type="ORF">CDEST_06876</name>
</gene>
<dbReference type="EMBL" id="CP137308">
    <property type="protein sequence ID" value="WQF81862.1"/>
    <property type="molecule type" value="Genomic_DNA"/>
</dbReference>
<dbReference type="RefSeq" id="XP_062779086.1">
    <property type="nucleotide sequence ID" value="XM_062923035.1"/>
</dbReference>
<dbReference type="InterPro" id="IPR048519">
    <property type="entry name" value="Gfd2/YDR514C-like_C"/>
</dbReference>
<dbReference type="GeneID" id="87943379"/>
<name>A0AAX4IF06_9PEZI</name>
<dbReference type="AlphaFoldDB" id="A0AAX4IF06"/>
<organism evidence="2 3">
    <name type="scientific">Colletotrichum destructivum</name>
    <dbReference type="NCBI Taxonomy" id="34406"/>
    <lineage>
        <taxon>Eukaryota</taxon>
        <taxon>Fungi</taxon>
        <taxon>Dikarya</taxon>
        <taxon>Ascomycota</taxon>
        <taxon>Pezizomycotina</taxon>
        <taxon>Sordariomycetes</taxon>
        <taxon>Hypocreomycetidae</taxon>
        <taxon>Glomerellales</taxon>
        <taxon>Glomerellaceae</taxon>
        <taxon>Colletotrichum</taxon>
        <taxon>Colletotrichum destructivum species complex</taxon>
    </lineage>
</organism>
<evidence type="ECO:0000313" key="2">
    <source>
        <dbReference type="EMBL" id="WQF81862.1"/>
    </source>
</evidence>
<protein>
    <recommendedName>
        <fullName evidence="1">Gfd2/YDR514C-like C-terminal domain-containing protein</fullName>
    </recommendedName>
</protein>
<evidence type="ECO:0000259" key="1">
    <source>
        <dbReference type="Pfam" id="PF21762"/>
    </source>
</evidence>
<proteinExistence type="predicted"/>
<reference evidence="3" key="1">
    <citation type="journal article" date="2023" name="bioRxiv">
        <title>Complete genome of the Medicago anthracnose fungus, Colletotrichum destructivum, reveals a mini-chromosome-like region within a core chromosome.</title>
        <authorList>
            <person name="Lapalu N."/>
            <person name="Simon A."/>
            <person name="Lu A."/>
            <person name="Plaumann P.-L."/>
            <person name="Amselem J."/>
            <person name="Pigne S."/>
            <person name="Auger A."/>
            <person name="Koch C."/>
            <person name="Dallery J.-F."/>
            <person name="O'Connell R.J."/>
        </authorList>
    </citation>
    <scope>NUCLEOTIDE SEQUENCE [LARGE SCALE GENOMIC DNA]</scope>
    <source>
        <strain evidence="3">CBS 520.97</strain>
    </source>
</reference>
<feature type="domain" description="Gfd2/YDR514C-like C-terminal" evidence="1">
    <location>
        <begin position="119"/>
        <end position="284"/>
    </location>
</feature>